<evidence type="ECO:0000313" key="6">
    <source>
        <dbReference type="EMBL" id="GAA1664414.1"/>
    </source>
</evidence>
<dbReference type="Gene3D" id="1.20.120.530">
    <property type="entry name" value="GntR ligand-binding domain-like"/>
    <property type="match status" value="1"/>
</dbReference>
<evidence type="ECO:0000313" key="7">
    <source>
        <dbReference type="Proteomes" id="UP001500064"/>
    </source>
</evidence>
<dbReference type="Proteomes" id="UP001500064">
    <property type="component" value="Unassembled WGS sequence"/>
</dbReference>
<dbReference type="RefSeq" id="WP_346111182.1">
    <property type="nucleotide sequence ID" value="NZ_BAAAMU010000071.1"/>
</dbReference>
<feature type="region of interest" description="Disordered" evidence="4">
    <location>
        <begin position="1"/>
        <end position="24"/>
    </location>
</feature>
<dbReference type="SMART" id="SM00895">
    <property type="entry name" value="FCD"/>
    <property type="match status" value="1"/>
</dbReference>
<evidence type="ECO:0000256" key="1">
    <source>
        <dbReference type="ARBA" id="ARBA00023015"/>
    </source>
</evidence>
<dbReference type="CDD" id="cd07377">
    <property type="entry name" value="WHTH_GntR"/>
    <property type="match status" value="1"/>
</dbReference>
<dbReference type="InterPro" id="IPR011711">
    <property type="entry name" value="GntR_C"/>
</dbReference>
<keyword evidence="7" id="KW-1185">Reference proteome</keyword>
<dbReference type="PROSITE" id="PS50949">
    <property type="entry name" value="HTH_GNTR"/>
    <property type="match status" value="1"/>
</dbReference>
<dbReference type="SUPFAM" id="SSF46785">
    <property type="entry name" value="Winged helix' DNA-binding domain"/>
    <property type="match status" value="1"/>
</dbReference>
<protein>
    <recommendedName>
        <fullName evidence="5">HTH gntR-type domain-containing protein</fullName>
    </recommendedName>
</protein>
<dbReference type="InterPro" id="IPR036390">
    <property type="entry name" value="WH_DNA-bd_sf"/>
</dbReference>
<keyword evidence="1" id="KW-0805">Transcription regulation</keyword>
<keyword evidence="3" id="KW-0804">Transcription</keyword>
<evidence type="ECO:0000256" key="3">
    <source>
        <dbReference type="ARBA" id="ARBA00023163"/>
    </source>
</evidence>
<dbReference type="SMART" id="SM00345">
    <property type="entry name" value="HTH_GNTR"/>
    <property type="match status" value="1"/>
</dbReference>
<dbReference type="PANTHER" id="PTHR43537:SF44">
    <property type="entry name" value="GNTR FAMILY REGULATORY PROTEIN"/>
    <property type="match status" value="1"/>
</dbReference>
<proteinExistence type="predicted"/>
<sequence>MSTDPAIGPGTPSGPAADPATGALSGAGSDFAAADFASGSLSDALSDALSDLIRDLGEGARLPPERELAGRLGVSRGALRDRLRLLEGFGVLSRRQGSGTYVRRLAPQGLEFALDLALSASHLSIESLHSVRVALERQAAREAARKGDPVAIGHVGKALADMEAAVTAEDIDRADFAFHQALLHATGNAALTFFADAMTGVLFRAVRQRRDRLKTHPRDKELSLAAHRPLYEALLAGDEDAAGQASDDHFQVWHDLFTQPEMQRP</sequence>
<dbReference type="InterPro" id="IPR036388">
    <property type="entry name" value="WH-like_DNA-bd_sf"/>
</dbReference>
<dbReference type="PRINTS" id="PR00035">
    <property type="entry name" value="HTHGNTR"/>
</dbReference>
<dbReference type="SUPFAM" id="SSF48008">
    <property type="entry name" value="GntR ligand-binding domain-like"/>
    <property type="match status" value="1"/>
</dbReference>
<dbReference type="Pfam" id="PF00392">
    <property type="entry name" value="GntR"/>
    <property type="match status" value="1"/>
</dbReference>
<evidence type="ECO:0000256" key="4">
    <source>
        <dbReference type="SAM" id="MobiDB-lite"/>
    </source>
</evidence>
<dbReference type="InterPro" id="IPR008920">
    <property type="entry name" value="TF_FadR/GntR_C"/>
</dbReference>
<name>A0ABN2G302_9ACTN</name>
<feature type="domain" description="HTH gntR-type" evidence="5">
    <location>
        <begin position="35"/>
        <end position="105"/>
    </location>
</feature>
<evidence type="ECO:0000256" key="2">
    <source>
        <dbReference type="ARBA" id="ARBA00023125"/>
    </source>
</evidence>
<organism evidence="6 7">
    <name type="scientific">Nonomuraea maheshkhaliensis</name>
    <dbReference type="NCBI Taxonomy" id="419590"/>
    <lineage>
        <taxon>Bacteria</taxon>
        <taxon>Bacillati</taxon>
        <taxon>Actinomycetota</taxon>
        <taxon>Actinomycetes</taxon>
        <taxon>Streptosporangiales</taxon>
        <taxon>Streptosporangiaceae</taxon>
        <taxon>Nonomuraea</taxon>
    </lineage>
</organism>
<accession>A0ABN2G302</accession>
<keyword evidence="2" id="KW-0238">DNA-binding</keyword>
<dbReference type="Pfam" id="PF07729">
    <property type="entry name" value="FCD"/>
    <property type="match status" value="1"/>
</dbReference>
<dbReference type="InterPro" id="IPR000524">
    <property type="entry name" value="Tscrpt_reg_HTH_GntR"/>
</dbReference>
<gene>
    <name evidence="6" type="ORF">GCM10009733_072640</name>
</gene>
<dbReference type="Gene3D" id="1.10.10.10">
    <property type="entry name" value="Winged helix-like DNA-binding domain superfamily/Winged helix DNA-binding domain"/>
    <property type="match status" value="1"/>
</dbReference>
<evidence type="ECO:0000259" key="5">
    <source>
        <dbReference type="PROSITE" id="PS50949"/>
    </source>
</evidence>
<dbReference type="PANTHER" id="PTHR43537">
    <property type="entry name" value="TRANSCRIPTIONAL REGULATOR, GNTR FAMILY"/>
    <property type="match status" value="1"/>
</dbReference>
<comment type="caution">
    <text evidence="6">The sequence shown here is derived from an EMBL/GenBank/DDBJ whole genome shotgun (WGS) entry which is preliminary data.</text>
</comment>
<reference evidence="6 7" key="1">
    <citation type="journal article" date="2019" name="Int. J. Syst. Evol. Microbiol.">
        <title>The Global Catalogue of Microorganisms (GCM) 10K type strain sequencing project: providing services to taxonomists for standard genome sequencing and annotation.</title>
        <authorList>
            <consortium name="The Broad Institute Genomics Platform"/>
            <consortium name="The Broad Institute Genome Sequencing Center for Infectious Disease"/>
            <person name="Wu L."/>
            <person name="Ma J."/>
        </authorList>
    </citation>
    <scope>NUCLEOTIDE SEQUENCE [LARGE SCALE GENOMIC DNA]</scope>
    <source>
        <strain evidence="6 7">JCM 13929</strain>
    </source>
</reference>
<dbReference type="EMBL" id="BAAAMU010000071">
    <property type="protein sequence ID" value="GAA1664414.1"/>
    <property type="molecule type" value="Genomic_DNA"/>
</dbReference>